<dbReference type="OrthoDB" id="1191655at2759"/>
<keyword evidence="4" id="KW-1185">Reference proteome</keyword>
<dbReference type="OMA" id="FFGSSWV"/>
<reference evidence="3" key="2">
    <citation type="submission" date="2021-03" db="UniProtKB">
        <authorList>
            <consortium name="EnsemblPlants"/>
        </authorList>
    </citation>
    <scope>IDENTIFICATION</scope>
</reference>
<dbReference type="Proteomes" id="UP000596660">
    <property type="component" value="Unplaced"/>
</dbReference>
<dbReference type="AlphaFoldDB" id="A0A803MW76"/>
<dbReference type="Gramene" id="AUR62036241-RA">
    <property type="protein sequence ID" value="AUR62036241-RA:cds"/>
    <property type="gene ID" value="AUR62036241"/>
</dbReference>
<feature type="compositionally biased region" description="Low complexity" evidence="1">
    <location>
        <begin position="39"/>
        <end position="50"/>
    </location>
</feature>
<reference evidence="3" key="1">
    <citation type="journal article" date="2017" name="Nature">
        <title>The genome of Chenopodium quinoa.</title>
        <authorList>
            <person name="Jarvis D.E."/>
            <person name="Ho Y.S."/>
            <person name="Lightfoot D.J."/>
            <person name="Schmoeckel S.M."/>
            <person name="Li B."/>
            <person name="Borm T.J.A."/>
            <person name="Ohyanagi H."/>
            <person name="Mineta K."/>
            <person name="Michell C.T."/>
            <person name="Saber N."/>
            <person name="Kharbatia N.M."/>
            <person name="Rupper R.R."/>
            <person name="Sharp A.R."/>
            <person name="Dally N."/>
            <person name="Boughton B.A."/>
            <person name="Woo Y.H."/>
            <person name="Gao G."/>
            <person name="Schijlen E.G.W.M."/>
            <person name="Guo X."/>
            <person name="Momin A.A."/>
            <person name="Negrao S."/>
            <person name="Al-Babili S."/>
            <person name="Gehring C."/>
            <person name="Roessner U."/>
            <person name="Jung C."/>
            <person name="Murphy K."/>
            <person name="Arold S.T."/>
            <person name="Gojobori T."/>
            <person name="van der Linden C.G."/>
            <person name="van Loo E.N."/>
            <person name="Jellen E.N."/>
            <person name="Maughan P.J."/>
            <person name="Tester M."/>
        </authorList>
    </citation>
    <scope>NUCLEOTIDE SEQUENCE [LARGE SCALE GENOMIC DNA]</scope>
    <source>
        <strain evidence="3">cv. PI 614886</strain>
    </source>
</reference>
<keyword evidence="2" id="KW-0812">Transmembrane</keyword>
<keyword evidence="2" id="KW-0472">Membrane</keyword>
<evidence type="ECO:0000256" key="1">
    <source>
        <dbReference type="SAM" id="MobiDB-lite"/>
    </source>
</evidence>
<evidence type="ECO:0000313" key="4">
    <source>
        <dbReference type="Proteomes" id="UP000596660"/>
    </source>
</evidence>
<proteinExistence type="predicted"/>
<name>A0A803MW76_CHEQI</name>
<feature type="compositionally biased region" description="Polar residues" evidence="1">
    <location>
        <begin position="61"/>
        <end position="76"/>
    </location>
</feature>
<feature type="transmembrane region" description="Helical" evidence="2">
    <location>
        <begin position="97"/>
        <end position="121"/>
    </location>
</feature>
<dbReference type="RefSeq" id="XP_021716803.1">
    <property type="nucleotide sequence ID" value="XM_021861111.1"/>
</dbReference>
<organism evidence="3 4">
    <name type="scientific">Chenopodium quinoa</name>
    <name type="common">Quinoa</name>
    <dbReference type="NCBI Taxonomy" id="63459"/>
    <lineage>
        <taxon>Eukaryota</taxon>
        <taxon>Viridiplantae</taxon>
        <taxon>Streptophyta</taxon>
        <taxon>Embryophyta</taxon>
        <taxon>Tracheophyta</taxon>
        <taxon>Spermatophyta</taxon>
        <taxon>Magnoliopsida</taxon>
        <taxon>eudicotyledons</taxon>
        <taxon>Gunneridae</taxon>
        <taxon>Pentapetalae</taxon>
        <taxon>Caryophyllales</taxon>
        <taxon>Chenopodiaceae</taxon>
        <taxon>Chenopodioideae</taxon>
        <taxon>Atripliceae</taxon>
        <taxon>Chenopodium</taxon>
    </lineage>
</organism>
<accession>A0A803MW76</accession>
<keyword evidence="2" id="KW-1133">Transmembrane helix</keyword>
<dbReference type="GeneID" id="110684673"/>
<gene>
    <name evidence="3" type="primary">LOC110684673</name>
</gene>
<dbReference type="KEGG" id="cqi:110684673"/>
<sequence length="191" mass="21643">MERKALRGGNLSSSSSPNSEEHIIQIPNLDAEQTEEQHSSLLSQSQVLQQPHTPPRRRVLPNSNFDPNPTTLPSAFINNHHHRGNYRRLWGFRVRRFFGSSWVLHSIPAIIFLCFFLLWWFSNPVNLAIKDGRFMQQHSSTVRPFSLNDTDLNLSRMTMLSVATLPNPNIELMLSVIEKAGDGASPLSSSN</sequence>
<evidence type="ECO:0000256" key="2">
    <source>
        <dbReference type="SAM" id="Phobius"/>
    </source>
</evidence>
<dbReference type="EnsemblPlants" id="AUR62036241-RA">
    <property type="protein sequence ID" value="AUR62036241-RA:cds"/>
    <property type="gene ID" value="AUR62036241"/>
</dbReference>
<evidence type="ECO:0000313" key="3">
    <source>
        <dbReference type="EnsemblPlants" id="AUR62036241-RA:cds"/>
    </source>
</evidence>
<protein>
    <submittedName>
        <fullName evidence="3">Uncharacterized protein</fullName>
    </submittedName>
</protein>
<feature type="region of interest" description="Disordered" evidence="1">
    <location>
        <begin position="1"/>
        <end position="76"/>
    </location>
</feature>